<name>A0A4Q1RIU1_9FIRM</name>
<protein>
    <submittedName>
        <fullName evidence="1">Uncharacterized protein</fullName>
    </submittedName>
</protein>
<dbReference type="EMBL" id="SDKC01000001">
    <property type="protein sequence ID" value="RXS75528.1"/>
    <property type="molecule type" value="Genomic_DNA"/>
</dbReference>
<proteinExistence type="predicted"/>
<evidence type="ECO:0000313" key="1">
    <source>
        <dbReference type="EMBL" id="RXS75528.1"/>
    </source>
</evidence>
<comment type="caution">
    <text evidence="1">The sequence shown here is derived from an EMBL/GenBank/DDBJ whole genome shotgun (WGS) entry which is preliminary data.</text>
</comment>
<sequence>MKKLFLKNSHLLLTCLFVFFIFALESPSISVDSPLANSTLTTYQSQCTVRNTNVVWVYKTVNGKTYKRLYNIETGHWIGNWIPA</sequence>
<gene>
    <name evidence="1" type="ORF">ETP43_10075</name>
</gene>
<dbReference type="OrthoDB" id="1912982at2"/>
<keyword evidence="2" id="KW-1185">Reference proteome</keyword>
<evidence type="ECO:0000313" key="2">
    <source>
        <dbReference type="Proteomes" id="UP000290106"/>
    </source>
</evidence>
<dbReference type="Proteomes" id="UP000290106">
    <property type="component" value="Unassembled WGS sequence"/>
</dbReference>
<organism evidence="1 2">
    <name type="scientific">Blautia faecicola</name>
    <dbReference type="NCBI Taxonomy" id="2509240"/>
    <lineage>
        <taxon>Bacteria</taxon>
        <taxon>Bacillati</taxon>
        <taxon>Bacillota</taxon>
        <taxon>Clostridia</taxon>
        <taxon>Lachnospirales</taxon>
        <taxon>Lachnospiraceae</taxon>
        <taxon>Blautia</taxon>
    </lineage>
</organism>
<accession>A0A4Q1RIU1</accession>
<dbReference type="RefSeq" id="WP_129257957.1">
    <property type="nucleotide sequence ID" value="NZ_SDKC01000001.1"/>
</dbReference>
<reference evidence="1 2" key="1">
    <citation type="submission" date="2019-01" db="EMBL/GenBank/DDBJ databases">
        <title>Blautia sp. nov. KGMB01111 isolated human feces.</title>
        <authorList>
            <person name="Park J.-E."/>
            <person name="Kim J.-S."/>
            <person name="Park S.-H."/>
        </authorList>
    </citation>
    <scope>NUCLEOTIDE SEQUENCE [LARGE SCALE GENOMIC DNA]</scope>
    <source>
        <strain evidence="1 2">KGMB01111</strain>
    </source>
</reference>
<dbReference type="AlphaFoldDB" id="A0A4Q1RIU1"/>